<keyword evidence="2" id="KW-1185">Reference proteome</keyword>
<reference evidence="1" key="1">
    <citation type="submission" date="2022-07" db="EMBL/GenBank/DDBJ databases">
        <title>Phylogenomic reconstructions and comparative analyses of Kickxellomycotina fungi.</title>
        <authorList>
            <person name="Reynolds N.K."/>
            <person name="Stajich J.E."/>
            <person name="Barry K."/>
            <person name="Grigoriev I.V."/>
            <person name="Crous P."/>
            <person name="Smith M.E."/>
        </authorList>
    </citation>
    <scope>NUCLEOTIDE SEQUENCE</scope>
    <source>
        <strain evidence="1">Benny 63K</strain>
    </source>
</reference>
<evidence type="ECO:0000313" key="2">
    <source>
        <dbReference type="Proteomes" id="UP001150581"/>
    </source>
</evidence>
<organism evidence="1 2">
    <name type="scientific">Kickxella alabastrina</name>
    <dbReference type="NCBI Taxonomy" id="61397"/>
    <lineage>
        <taxon>Eukaryota</taxon>
        <taxon>Fungi</taxon>
        <taxon>Fungi incertae sedis</taxon>
        <taxon>Zoopagomycota</taxon>
        <taxon>Kickxellomycotina</taxon>
        <taxon>Kickxellomycetes</taxon>
        <taxon>Kickxellales</taxon>
        <taxon>Kickxellaceae</taxon>
        <taxon>Kickxella</taxon>
    </lineage>
</organism>
<dbReference type="Proteomes" id="UP001150581">
    <property type="component" value="Unassembled WGS sequence"/>
</dbReference>
<keyword evidence="1" id="KW-0808">Transferase</keyword>
<gene>
    <name evidence="1" type="primary">DPH5_2</name>
    <name evidence="1" type="ORF">LPJ66_010538</name>
</gene>
<dbReference type="EMBL" id="JANBPG010002798">
    <property type="protein sequence ID" value="KAJ1884589.1"/>
    <property type="molecule type" value="Genomic_DNA"/>
</dbReference>
<keyword evidence="1" id="KW-0489">Methyltransferase</keyword>
<proteinExistence type="predicted"/>
<comment type="caution">
    <text evidence="1">The sequence shown here is derived from an EMBL/GenBank/DDBJ whole genome shotgun (WGS) entry which is preliminary data.</text>
</comment>
<accession>A0ACC1I0P0</accession>
<name>A0ACC1I0P0_9FUNG</name>
<dbReference type="EC" id="2.1.1.314" evidence="1"/>
<evidence type="ECO:0000313" key="1">
    <source>
        <dbReference type="EMBL" id="KAJ1884589.1"/>
    </source>
</evidence>
<sequence>MLYIVGLGLSDERDITVKGLEAVKGSERVYLEAYTSILMVPKERLEKFYGKEVIIAHRETVESDSDSILRDADKVDVSLLVVGDPYGATTHTDLVIRAHELGIQ</sequence>
<feature type="non-terminal residue" evidence="1">
    <location>
        <position position="104"/>
    </location>
</feature>
<protein>
    <submittedName>
        <fullName evidence="1">Diphthine synthase</fullName>
        <ecNumber evidence="1">2.1.1.314</ecNumber>
    </submittedName>
</protein>